<sequence>MLSLRPMNDAEFQQLVARVVPDYAADKVAVGDWPAADAEQRAEMEFGRLLDQGLATPGHHLYTIDHAGDGPVGAIWLAMRPGTTVAFVYDLFIAPTWRRRGFGRAAMQLLETTARQLGASTLALHVFGHNDAAVALYQHLGYRVTDIHMAKPLTEATFPDPSTRSAP</sequence>
<dbReference type="PANTHER" id="PTHR43877">
    <property type="entry name" value="AMINOALKYLPHOSPHONATE N-ACETYLTRANSFERASE-RELATED-RELATED"/>
    <property type="match status" value="1"/>
</dbReference>
<evidence type="ECO:0000313" key="4">
    <source>
        <dbReference type="EMBL" id="MFC4161895.1"/>
    </source>
</evidence>
<gene>
    <name evidence="4" type="ORF">ACFOW7_21380</name>
</gene>
<keyword evidence="2 4" id="KW-0012">Acyltransferase</keyword>
<dbReference type="Gene3D" id="3.40.630.30">
    <property type="match status" value="1"/>
</dbReference>
<dbReference type="RefSeq" id="WP_378168529.1">
    <property type="nucleotide sequence ID" value="NZ_JBHSBU010000002.1"/>
</dbReference>
<keyword evidence="5" id="KW-1185">Reference proteome</keyword>
<protein>
    <submittedName>
        <fullName evidence="4">GNAT family N-acetyltransferase</fullName>
        <ecNumber evidence="4">2.3.1.-</ecNumber>
    </submittedName>
</protein>
<dbReference type="EC" id="2.3.1.-" evidence="4"/>
<dbReference type="Pfam" id="PF00583">
    <property type="entry name" value="Acetyltransf_1"/>
    <property type="match status" value="1"/>
</dbReference>
<evidence type="ECO:0000259" key="3">
    <source>
        <dbReference type="PROSITE" id="PS51186"/>
    </source>
</evidence>
<dbReference type="GO" id="GO:0016746">
    <property type="term" value="F:acyltransferase activity"/>
    <property type="evidence" value="ECO:0007669"/>
    <property type="project" value="UniProtKB-KW"/>
</dbReference>
<dbReference type="InterPro" id="IPR050832">
    <property type="entry name" value="Bact_Acetyltransf"/>
</dbReference>
<comment type="caution">
    <text evidence="4">The sequence shown here is derived from an EMBL/GenBank/DDBJ whole genome shotgun (WGS) entry which is preliminary data.</text>
</comment>
<name>A0ABV8MWY5_9NEIS</name>
<organism evidence="4 5">
    <name type="scientific">Chitinimonas lacunae</name>
    <dbReference type="NCBI Taxonomy" id="1963018"/>
    <lineage>
        <taxon>Bacteria</taxon>
        <taxon>Pseudomonadati</taxon>
        <taxon>Pseudomonadota</taxon>
        <taxon>Betaproteobacteria</taxon>
        <taxon>Neisseriales</taxon>
        <taxon>Chitinibacteraceae</taxon>
        <taxon>Chitinimonas</taxon>
    </lineage>
</organism>
<dbReference type="PROSITE" id="PS51186">
    <property type="entry name" value="GNAT"/>
    <property type="match status" value="1"/>
</dbReference>
<evidence type="ECO:0000256" key="2">
    <source>
        <dbReference type="ARBA" id="ARBA00023315"/>
    </source>
</evidence>
<dbReference type="CDD" id="cd04301">
    <property type="entry name" value="NAT_SF"/>
    <property type="match status" value="1"/>
</dbReference>
<dbReference type="Proteomes" id="UP001595791">
    <property type="component" value="Unassembled WGS sequence"/>
</dbReference>
<dbReference type="InterPro" id="IPR000182">
    <property type="entry name" value="GNAT_dom"/>
</dbReference>
<evidence type="ECO:0000256" key="1">
    <source>
        <dbReference type="ARBA" id="ARBA00022679"/>
    </source>
</evidence>
<keyword evidence="1 4" id="KW-0808">Transferase</keyword>
<reference evidence="5" key="1">
    <citation type="journal article" date="2019" name="Int. J. Syst. Evol. Microbiol.">
        <title>The Global Catalogue of Microorganisms (GCM) 10K type strain sequencing project: providing services to taxonomists for standard genome sequencing and annotation.</title>
        <authorList>
            <consortium name="The Broad Institute Genomics Platform"/>
            <consortium name="The Broad Institute Genome Sequencing Center for Infectious Disease"/>
            <person name="Wu L."/>
            <person name="Ma J."/>
        </authorList>
    </citation>
    <scope>NUCLEOTIDE SEQUENCE [LARGE SCALE GENOMIC DNA]</scope>
    <source>
        <strain evidence="5">LMG 29894</strain>
    </source>
</reference>
<proteinExistence type="predicted"/>
<dbReference type="EMBL" id="JBHSBU010000002">
    <property type="protein sequence ID" value="MFC4161895.1"/>
    <property type="molecule type" value="Genomic_DNA"/>
</dbReference>
<dbReference type="InterPro" id="IPR016181">
    <property type="entry name" value="Acyl_CoA_acyltransferase"/>
</dbReference>
<dbReference type="SUPFAM" id="SSF55729">
    <property type="entry name" value="Acyl-CoA N-acyltransferases (Nat)"/>
    <property type="match status" value="1"/>
</dbReference>
<feature type="domain" description="N-acetyltransferase" evidence="3">
    <location>
        <begin position="17"/>
        <end position="161"/>
    </location>
</feature>
<accession>A0ABV8MWY5</accession>
<evidence type="ECO:0000313" key="5">
    <source>
        <dbReference type="Proteomes" id="UP001595791"/>
    </source>
</evidence>